<reference evidence="7" key="2">
    <citation type="submission" date="2016-02" db="EMBL/GenBank/DDBJ databases">
        <title>Genome sequencing of Aspergillus luchuensis NBRC 4314.</title>
        <authorList>
            <person name="Yamada O."/>
        </authorList>
    </citation>
    <scope>NUCLEOTIDE SEQUENCE [LARGE SCALE GENOMIC DNA]</scope>
    <source>
        <strain evidence="7">RIB 2604</strain>
    </source>
</reference>
<dbReference type="GO" id="GO:0046872">
    <property type="term" value="F:metal ion binding"/>
    <property type="evidence" value="ECO:0007669"/>
    <property type="project" value="UniProtKB-KW"/>
</dbReference>
<keyword evidence="3" id="KW-0479">Metal-binding</keyword>
<dbReference type="Proteomes" id="UP000075230">
    <property type="component" value="Unassembled WGS sequence"/>
</dbReference>
<evidence type="ECO:0000256" key="1">
    <source>
        <dbReference type="ARBA" id="ARBA00001954"/>
    </source>
</evidence>
<dbReference type="AlphaFoldDB" id="A0A146EZ09"/>
<dbReference type="PANTHER" id="PTHR10543:SF89">
    <property type="entry name" value="CAROTENOID 9,10(9',10')-CLEAVAGE DIOXYGENASE 1"/>
    <property type="match status" value="1"/>
</dbReference>
<organism evidence="6 7">
    <name type="scientific">Aspergillus kawachii</name>
    <name type="common">White koji mold</name>
    <name type="synonym">Aspergillus awamori var. kawachi</name>
    <dbReference type="NCBI Taxonomy" id="1069201"/>
    <lineage>
        <taxon>Eukaryota</taxon>
        <taxon>Fungi</taxon>
        <taxon>Dikarya</taxon>
        <taxon>Ascomycota</taxon>
        <taxon>Pezizomycotina</taxon>
        <taxon>Eurotiomycetes</taxon>
        <taxon>Eurotiomycetidae</taxon>
        <taxon>Eurotiales</taxon>
        <taxon>Aspergillaceae</taxon>
        <taxon>Aspergillus</taxon>
        <taxon>Aspergillus subgen. Circumdati</taxon>
    </lineage>
</organism>
<keyword evidence="6" id="KW-0223">Dioxygenase</keyword>
<keyword evidence="4" id="KW-0560">Oxidoreductase</keyword>
<sequence>MSEAERKHPYALLRIPGRPASIRYLTGNFAPISIRLTSKPCSFEGTIPEEFLGGQYVRNGTNPIQRDNPRGFHWFDGDGMLTGVYFKRISGPAHVQPVFTNEYVLTDIHCATMRDRRLYPIMPSVKALTNPVSSSLRLMYEILRSMALIFASICGLIARPIKRVSSANTSIFHHDGRVMATNEVGPPMRVFLPLLKTVGWFTGNMAEGEPVGTDACKEGFGSPGMEGAMKEMTTAHNHRDTGVSSQSARAWACLREDDA</sequence>
<dbReference type="Pfam" id="PF03055">
    <property type="entry name" value="RPE65"/>
    <property type="match status" value="1"/>
</dbReference>
<evidence type="ECO:0000256" key="3">
    <source>
        <dbReference type="ARBA" id="ARBA00022723"/>
    </source>
</evidence>
<evidence type="ECO:0000313" key="6">
    <source>
        <dbReference type="EMBL" id="GAT18982.1"/>
    </source>
</evidence>
<dbReference type="VEuPathDB" id="FungiDB:ASPFODRAFT_211604"/>
<evidence type="ECO:0000256" key="5">
    <source>
        <dbReference type="ARBA" id="ARBA00023004"/>
    </source>
</evidence>
<dbReference type="GO" id="GO:0016121">
    <property type="term" value="P:carotene catabolic process"/>
    <property type="evidence" value="ECO:0007669"/>
    <property type="project" value="TreeGrafter"/>
</dbReference>
<dbReference type="PANTHER" id="PTHR10543">
    <property type="entry name" value="BETA-CAROTENE DIOXYGENASE"/>
    <property type="match status" value="1"/>
</dbReference>
<accession>A0A146EZ09</accession>
<evidence type="ECO:0000313" key="7">
    <source>
        <dbReference type="Proteomes" id="UP000075230"/>
    </source>
</evidence>
<evidence type="ECO:0000256" key="4">
    <source>
        <dbReference type="ARBA" id="ARBA00023002"/>
    </source>
</evidence>
<dbReference type="InterPro" id="IPR004294">
    <property type="entry name" value="Carotenoid_Oase"/>
</dbReference>
<protein>
    <submittedName>
        <fullName evidence="6">9-cis-epoxycarotenoid dioxygenase</fullName>
    </submittedName>
</protein>
<keyword evidence="5" id="KW-0408">Iron</keyword>
<name>A0A146EZ09_ASPKA</name>
<evidence type="ECO:0000256" key="2">
    <source>
        <dbReference type="ARBA" id="ARBA00006787"/>
    </source>
</evidence>
<comment type="similarity">
    <text evidence="2">Belongs to the carotenoid oxygenase family.</text>
</comment>
<comment type="cofactor">
    <cofactor evidence="1">
        <name>Fe(2+)</name>
        <dbReference type="ChEBI" id="CHEBI:29033"/>
    </cofactor>
</comment>
<dbReference type="EMBL" id="BCWF01000003">
    <property type="protein sequence ID" value="GAT18982.1"/>
    <property type="molecule type" value="Genomic_DNA"/>
</dbReference>
<comment type="caution">
    <text evidence="6">The sequence shown here is derived from an EMBL/GenBank/DDBJ whole genome shotgun (WGS) entry which is preliminary data.</text>
</comment>
<proteinExistence type="inferred from homology"/>
<dbReference type="GO" id="GO:0010436">
    <property type="term" value="F:carotenoid dioxygenase activity"/>
    <property type="evidence" value="ECO:0007669"/>
    <property type="project" value="TreeGrafter"/>
</dbReference>
<reference evidence="6 7" key="1">
    <citation type="journal article" date="2016" name="DNA Res.">
        <title>Genome sequence of Aspergillus luchuensis NBRC 4314.</title>
        <authorList>
            <person name="Yamada O."/>
            <person name="Machida M."/>
            <person name="Hosoyama A."/>
            <person name="Goto M."/>
            <person name="Takahashi T."/>
            <person name="Futagami T."/>
            <person name="Yamagata Y."/>
            <person name="Takeuchi M."/>
            <person name="Kobayashi T."/>
            <person name="Koike H."/>
            <person name="Abe K."/>
            <person name="Asai K."/>
            <person name="Arita M."/>
            <person name="Fujita N."/>
            <person name="Fukuda K."/>
            <person name="Higa K."/>
            <person name="Horikawa H."/>
            <person name="Ishikawa T."/>
            <person name="Jinno K."/>
            <person name="Kato Y."/>
            <person name="Kirimura K."/>
            <person name="Mizutani O."/>
            <person name="Nakasone K."/>
            <person name="Sano M."/>
            <person name="Shiraishi Y."/>
            <person name="Tsukahara M."/>
            <person name="Gomi K."/>
        </authorList>
    </citation>
    <scope>NUCLEOTIDE SEQUENCE [LARGE SCALE GENOMIC DNA]</scope>
    <source>
        <strain evidence="6 7">RIB 2604</strain>
    </source>
</reference>
<gene>
    <name evidence="6" type="ORF">RIB2604_00300800</name>
</gene>